<dbReference type="GO" id="GO:0016757">
    <property type="term" value="F:glycosyltransferase activity"/>
    <property type="evidence" value="ECO:0007669"/>
    <property type="project" value="UniProtKB-KW"/>
</dbReference>
<organism evidence="6 7">
    <name type="scientific">Arabidopsis thaliana x Arabidopsis arenosa</name>
    <dbReference type="NCBI Taxonomy" id="1240361"/>
    <lineage>
        <taxon>Eukaryota</taxon>
        <taxon>Viridiplantae</taxon>
        <taxon>Streptophyta</taxon>
        <taxon>Embryophyta</taxon>
        <taxon>Tracheophyta</taxon>
        <taxon>Spermatophyta</taxon>
        <taxon>Magnoliopsida</taxon>
        <taxon>eudicotyledons</taxon>
        <taxon>Gunneridae</taxon>
        <taxon>Pentapetalae</taxon>
        <taxon>rosids</taxon>
        <taxon>malvids</taxon>
        <taxon>Brassicales</taxon>
        <taxon>Brassicaceae</taxon>
        <taxon>Camelineae</taxon>
        <taxon>Arabidopsis</taxon>
    </lineage>
</organism>
<evidence type="ECO:0000259" key="3">
    <source>
        <dbReference type="Pfam" id="PF00534"/>
    </source>
</evidence>
<keyword evidence="2" id="KW-0472">Membrane</keyword>
<dbReference type="Pfam" id="PF07734">
    <property type="entry name" value="FBA_1"/>
    <property type="match status" value="1"/>
</dbReference>
<accession>A0A8T2DXG3</accession>
<feature type="domain" description="F-box associated beta-propeller type 1" evidence="4">
    <location>
        <begin position="515"/>
        <end position="787"/>
    </location>
</feature>
<evidence type="ECO:0000259" key="4">
    <source>
        <dbReference type="Pfam" id="PF07734"/>
    </source>
</evidence>
<dbReference type="PANTHER" id="PTHR46686:SF5">
    <property type="entry name" value="GLYCOSYLTRANSFERASE"/>
    <property type="match status" value="1"/>
</dbReference>
<dbReference type="InterPro" id="IPR006527">
    <property type="entry name" value="F-box-assoc_dom_typ1"/>
</dbReference>
<dbReference type="AlphaFoldDB" id="A0A8T2DXG3"/>
<protein>
    <submittedName>
        <fullName evidence="6">F-box associated domain type 1</fullName>
    </submittedName>
</protein>
<evidence type="ECO:0000259" key="5">
    <source>
        <dbReference type="Pfam" id="PF13439"/>
    </source>
</evidence>
<dbReference type="EMBL" id="JAEFBK010000004">
    <property type="protein sequence ID" value="KAG7616598.1"/>
    <property type="molecule type" value="Genomic_DNA"/>
</dbReference>
<evidence type="ECO:0000313" key="7">
    <source>
        <dbReference type="Proteomes" id="UP000694240"/>
    </source>
</evidence>
<gene>
    <name evidence="6" type="ORF">ISN45_At04g020550</name>
</gene>
<dbReference type="InterPro" id="IPR028098">
    <property type="entry name" value="Glyco_trans_4-like_N"/>
</dbReference>
<keyword evidence="1" id="KW-0328">Glycosyltransferase</keyword>
<dbReference type="Pfam" id="PF00534">
    <property type="entry name" value="Glycos_transf_1"/>
    <property type="match status" value="1"/>
</dbReference>
<evidence type="ECO:0000256" key="1">
    <source>
        <dbReference type="ARBA" id="ARBA00022676"/>
    </source>
</evidence>
<reference evidence="6 7" key="1">
    <citation type="submission" date="2020-12" db="EMBL/GenBank/DDBJ databases">
        <title>Concerted genomic and epigenomic changes stabilize Arabidopsis allopolyploids.</title>
        <authorList>
            <person name="Chen Z."/>
        </authorList>
    </citation>
    <scope>NUCLEOTIDE SEQUENCE [LARGE SCALE GENOMIC DNA]</scope>
    <source>
        <strain evidence="6">Allo738</strain>
        <tissue evidence="6">Leaf</tissue>
    </source>
</reference>
<comment type="caution">
    <text evidence="6">The sequence shown here is derived from an EMBL/GenBank/DDBJ whole genome shotgun (WGS) entry which is preliminary data.</text>
</comment>
<dbReference type="Pfam" id="PF13439">
    <property type="entry name" value="Glyco_transf_4"/>
    <property type="match status" value="1"/>
</dbReference>
<feature type="transmembrane region" description="Helical" evidence="2">
    <location>
        <begin position="710"/>
        <end position="732"/>
    </location>
</feature>
<name>A0A8T2DXG3_9BRAS</name>
<dbReference type="Proteomes" id="UP000694240">
    <property type="component" value="Chromosome 4"/>
</dbReference>
<dbReference type="InterPro" id="IPR017451">
    <property type="entry name" value="F-box-assoc_interact_dom"/>
</dbReference>
<keyword evidence="2" id="KW-0812">Transmembrane</keyword>
<keyword evidence="2" id="KW-1133">Transmembrane helix</keyword>
<evidence type="ECO:0000256" key="2">
    <source>
        <dbReference type="SAM" id="Phobius"/>
    </source>
</evidence>
<sequence length="788" mass="89205">MASQTKLKKPNSHFSLCTFLFFTVLFTIPALFLLRTSSCSSSTAAVSSSSDTDQPPWSGDLQTAQFAWNRLDFSLTNPPPKTLKLAVFSRKWPTGPNPGGMERHAFTLYTALARRGHRVHVFTSPLDQSPETNKIPPVSDQIIYPIIHSHGDAEPGKWRYNKAWELYQEENKKEPFDAVHSESVALPHWIAREVPNLAVSWHGIALESLQSSIYQDLIRKPDEPRSQGFNASLYGAVLPKILDEIRFFHNYAHHIAISDSCGEMLRDVYQIPEKRVHVILNGVDENGFTSDKKLRTLFRSKLGLPENSSTIVLGAAGRLVKDKGHPLLFEAFAKLIQTYSNVYLVVAGSGPWEQRYKELGEKVSILGSLNPNELKGFYNGIDLFVNPTLRPQGLDLTLMEAMLSGKPVMASRYASIKRSIVVNDEFGFMFAPNVEALTAVMEVAVAEGAERLAERGRKCKEYAAEMFTARDPDVLMVSVFPHHVINPTIESLRTLQLGSSSTFKIPTPWEKDNVLYLVSHSSCDGLVCLYNHDKSGYVVNPTTRWYRPLPLCDYQKLMIDLRDGYYKLKRKFFMLGFGKDKFRGTYKPVWLYNSAEIGLKNATTCEVFDFSTNAWRYVTPAAPYRIAAYPAPVYLDGSLYWFTECKETKVLPFNLHTETFQVVCKAPFANVDPYKIVFYNLDNRLCVSEMKWPNQVIWSFNSGNKTWDKLFSIVLDLNFVTGICAVLPLALFDGKKKKKKKKKLMFCGRVLSQTLNTHDLETKSYDVTFTAESIGFPVLYFQSLISIP</sequence>
<keyword evidence="1" id="KW-0808">Transferase</keyword>
<keyword evidence="7" id="KW-1185">Reference proteome</keyword>
<proteinExistence type="predicted"/>
<feature type="domain" description="Glycosyl transferase family 1" evidence="3">
    <location>
        <begin position="306"/>
        <end position="459"/>
    </location>
</feature>
<dbReference type="NCBIfam" id="TIGR01640">
    <property type="entry name" value="F_box_assoc_1"/>
    <property type="match status" value="1"/>
</dbReference>
<dbReference type="PANTHER" id="PTHR46686">
    <property type="entry name" value="GLYCOSYLTRANSFERASE"/>
    <property type="match status" value="1"/>
</dbReference>
<dbReference type="InterPro" id="IPR001296">
    <property type="entry name" value="Glyco_trans_1"/>
</dbReference>
<dbReference type="CDD" id="cd03801">
    <property type="entry name" value="GT4_PimA-like"/>
    <property type="match status" value="1"/>
</dbReference>
<evidence type="ECO:0000313" key="6">
    <source>
        <dbReference type="EMBL" id="KAG7616598.1"/>
    </source>
</evidence>
<feature type="domain" description="Glycosyltransferase subfamily 4-like N-terminal" evidence="5">
    <location>
        <begin position="98"/>
        <end position="285"/>
    </location>
</feature>